<keyword evidence="2" id="KW-1003">Cell membrane</keyword>
<dbReference type="OrthoDB" id="9804361at2"/>
<evidence type="ECO:0000256" key="6">
    <source>
        <dbReference type="SAM" id="Phobius"/>
    </source>
</evidence>
<dbReference type="PANTHER" id="PTHR30482">
    <property type="entry name" value="HIGH-AFFINITY BRANCHED-CHAIN AMINO ACID TRANSPORT SYSTEM PERMEASE"/>
    <property type="match status" value="1"/>
</dbReference>
<feature type="transmembrane region" description="Helical" evidence="6">
    <location>
        <begin position="304"/>
        <end position="328"/>
    </location>
</feature>
<accession>A0A366X1S3</accession>
<feature type="transmembrane region" description="Helical" evidence="6">
    <location>
        <begin position="45"/>
        <end position="64"/>
    </location>
</feature>
<keyword evidence="4 6" id="KW-1133">Transmembrane helix</keyword>
<name>A0A366X1S3_9RHOB</name>
<dbReference type="RefSeq" id="WP_113822721.1">
    <property type="nucleotide sequence ID" value="NZ_QOCE01000015.1"/>
</dbReference>
<proteinExistence type="predicted"/>
<evidence type="ECO:0000313" key="7">
    <source>
        <dbReference type="EMBL" id="RBW58393.1"/>
    </source>
</evidence>
<dbReference type="PANTHER" id="PTHR30482:SF17">
    <property type="entry name" value="ABC TRANSPORTER ATP-BINDING PROTEIN"/>
    <property type="match status" value="1"/>
</dbReference>
<dbReference type="GO" id="GO:0015658">
    <property type="term" value="F:branched-chain amino acid transmembrane transporter activity"/>
    <property type="evidence" value="ECO:0007669"/>
    <property type="project" value="InterPro"/>
</dbReference>
<evidence type="ECO:0000256" key="3">
    <source>
        <dbReference type="ARBA" id="ARBA00022692"/>
    </source>
</evidence>
<dbReference type="Pfam" id="PF02653">
    <property type="entry name" value="BPD_transp_2"/>
    <property type="match status" value="1"/>
</dbReference>
<comment type="caution">
    <text evidence="7">The sequence shown here is derived from an EMBL/GenBank/DDBJ whole genome shotgun (WGS) entry which is preliminary data.</text>
</comment>
<evidence type="ECO:0000313" key="8">
    <source>
        <dbReference type="Proteomes" id="UP000252706"/>
    </source>
</evidence>
<evidence type="ECO:0000256" key="5">
    <source>
        <dbReference type="ARBA" id="ARBA00023136"/>
    </source>
</evidence>
<organism evidence="7 8">
    <name type="scientific">Phaeobacter gallaeciensis</name>
    <dbReference type="NCBI Taxonomy" id="60890"/>
    <lineage>
        <taxon>Bacteria</taxon>
        <taxon>Pseudomonadati</taxon>
        <taxon>Pseudomonadota</taxon>
        <taxon>Alphaproteobacteria</taxon>
        <taxon>Rhodobacterales</taxon>
        <taxon>Roseobacteraceae</taxon>
        <taxon>Phaeobacter</taxon>
    </lineage>
</organism>
<dbReference type="CDD" id="cd06581">
    <property type="entry name" value="TM_PBP1_LivM_like"/>
    <property type="match status" value="1"/>
</dbReference>
<dbReference type="EMBL" id="QOCE01000015">
    <property type="protein sequence ID" value="RBW58393.1"/>
    <property type="molecule type" value="Genomic_DNA"/>
</dbReference>
<dbReference type="Proteomes" id="UP000252706">
    <property type="component" value="Unassembled WGS sequence"/>
</dbReference>
<feature type="transmembrane region" description="Helical" evidence="6">
    <location>
        <begin position="269"/>
        <end position="292"/>
    </location>
</feature>
<dbReference type="InterPro" id="IPR043428">
    <property type="entry name" value="LivM-like"/>
</dbReference>
<feature type="transmembrane region" description="Helical" evidence="6">
    <location>
        <begin position="99"/>
        <end position="119"/>
    </location>
</feature>
<dbReference type="AlphaFoldDB" id="A0A366X1S3"/>
<feature type="transmembrane region" description="Helical" evidence="6">
    <location>
        <begin position="16"/>
        <end position="39"/>
    </location>
</feature>
<feature type="transmembrane region" description="Helical" evidence="6">
    <location>
        <begin position="181"/>
        <end position="199"/>
    </location>
</feature>
<feature type="transmembrane region" description="Helical" evidence="6">
    <location>
        <begin position="230"/>
        <end position="249"/>
    </location>
</feature>
<dbReference type="GO" id="GO:0005886">
    <property type="term" value="C:plasma membrane"/>
    <property type="evidence" value="ECO:0007669"/>
    <property type="project" value="UniProtKB-SubCell"/>
</dbReference>
<keyword evidence="5 6" id="KW-0472">Membrane</keyword>
<feature type="transmembrane region" description="Helical" evidence="6">
    <location>
        <begin position="388"/>
        <end position="408"/>
    </location>
</feature>
<comment type="subcellular location">
    <subcellularLocation>
        <location evidence="1">Cell membrane</location>
        <topology evidence="1">Multi-pass membrane protein</topology>
    </subcellularLocation>
</comment>
<evidence type="ECO:0000256" key="4">
    <source>
        <dbReference type="ARBA" id="ARBA00022989"/>
    </source>
</evidence>
<sequence>MTIASKTPLTAGTKRLISLSTVLPWAFAALFLLILPVVFQTSSALTIMNQMAITIVFALSYNMLLGQGGMLSFGHAVYMGIGGFFAMHVLNMVEYQGLWLPLPLLPIIGGMFGMLFAFIIGSFSTRRAGTVFAMISLGVGELIAACSIIIVVFFGGEEGISGDRTMGPEFFGMDFASQSEVYYLTVVWLMIAAILMYLFSRTPIGRIANAVRDNEERAEFLGYSQRNVRWISFIVSGFFAGVAGSLFAVNFEILTEENLNLATSGSILLITFLGGVGFFIGPIIGAIVFTLLQTVLGLYTEIWSLYLGILFVASVMFFPGGFAGVIAMHRRPLSLGKLHLLTGPYLKVAIPAVTSILSLAAVLEILFHKRHGFAGDGEMSLYGITFDSHGYQALGLAIVIAAISLFLVSRITPEIKAAWDEANHAGDDQ</sequence>
<reference evidence="7 8" key="1">
    <citation type="submission" date="2018-07" db="EMBL/GenBank/DDBJ databases">
        <title>Modular assembly of carbohydrate-degrading microbial communities in the ocean.</title>
        <authorList>
            <person name="Enke T.N."/>
            <person name="Datta M.S."/>
            <person name="Schwartzman J.A."/>
            <person name="Cermak N."/>
            <person name="Schmitz D.A."/>
            <person name="Barrere J."/>
            <person name="Cordero O.X."/>
        </authorList>
    </citation>
    <scope>NUCLEOTIDE SEQUENCE [LARGE SCALE GENOMIC DNA]</scope>
    <source>
        <strain evidence="7 8">C3M10</strain>
    </source>
</reference>
<evidence type="ECO:0000256" key="1">
    <source>
        <dbReference type="ARBA" id="ARBA00004651"/>
    </source>
</evidence>
<feature type="transmembrane region" description="Helical" evidence="6">
    <location>
        <begin position="131"/>
        <end position="154"/>
    </location>
</feature>
<feature type="transmembrane region" description="Helical" evidence="6">
    <location>
        <begin position="76"/>
        <end position="93"/>
    </location>
</feature>
<keyword evidence="3 6" id="KW-0812">Transmembrane</keyword>
<dbReference type="InterPro" id="IPR001851">
    <property type="entry name" value="ABC_transp_permease"/>
</dbReference>
<protein>
    <submittedName>
        <fullName evidence="7">Branched-chain amino acid ABC transporter permease</fullName>
    </submittedName>
</protein>
<evidence type="ECO:0000256" key="2">
    <source>
        <dbReference type="ARBA" id="ARBA00022475"/>
    </source>
</evidence>
<gene>
    <name evidence="7" type="ORF">DS909_06850</name>
</gene>